<dbReference type="EMBL" id="CP014546">
    <property type="protein sequence ID" value="AMN82565.1"/>
    <property type="molecule type" value="Genomic_DNA"/>
</dbReference>
<dbReference type="Proteomes" id="UP000070516">
    <property type="component" value="Chromosome"/>
</dbReference>
<dbReference type="KEGG" id="pazo:AYR47_31560"/>
<proteinExistence type="predicted"/>
<reference evidence="1 2" key="1">
    <citation type="submission" date="2016-02" db="EMBL/GenBank/DDBJ databases">
        <title>Complete genome sequence of Pseudomonas azotoformans S4.</title>
        <authorList>
            <person name="Fang Y."/>
            <person name="Wu L."/>
            <person name="Feng G."/>
        </authorList>
    </citation>
    <scope>NUCLEOTIDE SEQUENCE [LARGE SCALE GENOMIC DNA]</scope>
    <source>
        <strain evidence="1 2">S4</strain>
    </source>
</reference>
<evidence type="ECO:0000313" key="2">
    <source>
        <dbReference type="Proteomes" id="UP000070516"/>
    </source>
</evidence>
<evidence type="ECO:0000313" key="1">
    <source>
        <dbReference type="EMBL" id="AMN82565.1"/>
    </source>
</evidence>
<name>A0A127I6W3_PSEAZ</name>
<accession>A0A127I6W3</accession>
<sequence>MSEELDRKVFNSFMSHLSAITALMKAGNDTHAIALIYSAIDHMSWLNAAGEPGGSGFKAWVNSFLLNGKAFAFNAEDLWAARCAILHTGAAESDLYRAGKAKLVYYVVGESPADESLLNPVLTAYGIPRSQVVLVDYHWLSTEFIKALERFQAHLLADSTAHSRAAQKAAMQLVFQASSRIPS</sequence>
<gene>
    <name evidence="1" type="ORF">AYR47_31560</name>
</gene>
<protein>
    <submittedName>
        <fullName evidence="1">Uncharacterized protein</fullName>
    </submittedName>
</protein>
<dbReference type="AlphaFoldDB" id="A0A127I6W3"/>
<organism evidence="1 2">
    <name type="scientific">Pseudomonas azotoformans</name>
    <dbReference type="NCBI Taxonomy" id="47878"/>
    <lineage>
        <taxon>Bacteria</taxon>
        <taxon>Pseudomonadati</taxon>
        <taxon>Pseudomonadota</taxon>
        <taxon>Gammaproteobacteria</taxon>
        <taxon>Pseudomonadales</taxon>
        <taxon>Pseudomonadaceae</taxon>
        <taxon>Pseudomonas</taxon>
    </lineage>
</organism>
<dbReference type="RefSeq" id="WP_061449390.1">
    <property type="nucleotide sequence ID" value="NZ_CP014546.1"/>
</dbReference>